<proteinExistence type="predicted"/>
<dbReference type="AlphaFoldDB" id="A0A098BN59"/>
<feature type="region of interest" description="Disordered" evidence="1">
    <location>
        <begin position="14"/>
        <end position="33"/>
    </location>
</feature>
<evidence type="ECO:0000313" key="2">
    <source>
        <dbReference type="EMBL" id="CDZ90148.1"/>
    </source>
</evidence>
<sequence length="33" mass="3617">MPYAWVAVATPQGWSETDTERIARAAAASPQKR</sequence>
<protein>
    <submittedName>
        <fullName evidence="2">Uncharacterized protein</fullName>
    </submittedName>
</protein>
<name>A0A098BN59_9NOCA</name>
<dbReference type="Proteomes" id="UP000042997">
    <property type="component" value="Unassembled WGS sequence"/>
</dbReference>
<evidence type="ECO:0000313" key="3">
    <source>
        <dbReference type="Proteomes" id="UP000042997"/>
    </source>
</evidence>
<gene>
    <name evidence="2" type="ORF">RHRU231_650011</name>
</gene>
<dbReference type="EMBL" id="CCSD01000078">
    <property type="protein sequence ID" value="CDZ90148.1"/>
    <property type="molecule type" value="Genomic_DNA"/>
</dbReference>
<organism evidence="2 3">
    <name type="scientific">Rhodococcus ruber</name>
    <dbReference type="NCBI Taxonomy" id="1830"/>
    <lineage>
        <taxon>Bacteria</taxon>
        <taxon>Bacillati</taxon>
        <taxon>Actinomycetota</taxon>
        <taxon>Actinomycetes</taxon>
        <taxon>Mycobacteriales</taxon>
        <taxon>Nocardiaceae</taxon>
        <taxon>Rhodococcus</taxon>
    </lineage>
</organism>
<evidence type="ECO:0000256" key="1">
    <source>
        <dbReference type="SAM" id="MobiDB-lite"/>
    </source>
</evidence>
<accession>A0A098BN59</accession>
<reference evidence="2 3" key="1">
    <citation type="journal article" date="2014" name="Genome Announc.">
        <title>Draft Genome Sequence of Propane- and Butane-Oxidizing Actinobacterium Rhodococcus ruber IEGM 231.</title>
        <authorList>
            <person name="Ivshina I.B."/>
            <person name="Kuyukina M.S."/>
            <person name="Krivoruchko A.V."/>
            <person name="Barbe V."/>
            <person name="Fischer C."/>
        </authorList>
    </citation>
    <scope>NUCLEOTIDE SEQUENCE [LARGE SCALE GENOMIC DNA]</scope>
</reference>